<gene>
    <name evidence="1" type="ORF">COR50_06160</name>
</gene>
<sequence length="80" mass="9270">MVQKKRLNKNLLQEAHSFMLLIPKIFRDSICEECGWSEATFYRRAKNPAGFSNAESEKIIEVITLVLKKSIAKAQRTFRP</sequence>
<accession>A0A291QSE6</accession>
<reference evidence="1 2" key="1">
    <citation type="submission" date="2017-10" db="EMBL/GenBank/DDBJ databases">
        <title>Paenichitinophaga pekingensis gen. nov., sp. nov., isolated from activated sludge.</title>
        <authorList>
            <person name="Jin D."/>
            <person name="Kong X."/>
            <person name="Deng Y."/>
            <person name="Bai Z."/>
        </authorList>
    </citation>
    <scope>NUCLEOTIDE SEQUENCE [LARGE SCALE GENOMIC DNA]</scope>
    <source>
        <strain evidence="1 2">13</strain>
    </source>
</reference>
<dbReference type="EMBL" id="CP023777">
    <property type="protein sequence ID" value="ATL46793.1"/>
    <property type="molecule type" value="Genomic_DNA"/>
</dbReference>
<dbReference type="KEGG" id="cbae:COR50_06160"/>
<proteinExistence type="predicted"/>
<name>A0A291QSE6_9BACT</name>
<dbReference type="AlphaFoldDB" id="A0A291QSE6"/>
<keyword evidence="2" id="KW-1185">Reference proteome</keyword>
<dbReference type="OrthoDB" id="672834at2"/>
<protein>
    <submittedName>
        <fullName evidence="1">Uncharacterized protein</fullName>
    </submittedName>
</protein>
<dbReference type="RefSeq" id="WP_098193180.1">
    <property type="nucleotide sequence ID" value="NZ_CP023777.1"/>
</dbReference>
<organism evidence="1 2">
    <name type="scientific">Chitinophaga caeni</name>
    <dbReference type="NCBI Taxonomy" id="2029983"/>
    <lineage>
        <taxon>Bacteria</taxon>
        <taxon>Pseudomonadati</taxon>
        <taxon>Bacteroidota</taxon>
        <taxon>Chitinophagia</taxon>
        <taxon>Chitinophagales</taxon>
        <taxon>Chitinophagaceae</taxon>
        <taxon>Chitinophaga</taxon>
    </lineage>
</organism>
<evidence type="ECO:0000313" key="1">
    <source>
        <dbReference type="EMBL" id="ATL46793.1"/>
    </source>
</evidence>
<evidence type="ECO:0000313" key="2">
    <source>
        <dbReference type="Proteomes" id="UP000220133"/>
    </source>
</evidence>
<dbReference type="Proteomes" id="UP000220133">
    <property type="component" value="Chromosome"/>
</dbReference>